<dbReference type="AlphaFoldDB" id="A0A392RMZ9"/>
<sequence length="64" mass="7473">MGFIYEAMEKAKEEIRMRLSKGDVESLMPLPELIDEIWDQQLDDSPLYAAGYFLNPQFHYSPGF</sequence>
<accession>A0A392RMZ9</accession>
<protein>
    <submittedName>
        <fullName evidence="1">HAT family dimerization domain containing protein</fullName>
    </submittedName>
</protein>
<proteinExistence type="predicted"/>
<keyword evidence="2" id="KW-1185">Reference proteome</keyword>
<dbReference type="EMBL" id="LXQA010246145">
    <property type="protein sequence ID" value="MCI37582.1"/>
    <property type="molecule type" value="Genomic_DNA"/>
</dbReference>
<organism evidence="1 2">
    <name type="scientific">Trifolium medium</name>
    <dbReference type="NCBI Taxonomy" id="97028"/>
    <lineage>
        <taxon>Eukaryota</taxon>
        <taxon>Viridiplantae</taxon>
        <taxon>Streptophyta</taxon>
        <taxon>Embryophyta</taxon>
        <taxon>Tracheophyta</taxon>
        <taxon>Spermatophyta</taxon>
        <taxon>Magnoliopsida</taxon>
        <taxon>eudicotyledons</taxon>
        <taxon>Gunneridae</taxon>
        <taxon>Pentapetalae</taxon>
        <taxon>rosids</taxon>
        <taxon>fabids</taxon>
        <taxon>Fabales</taxon>
        <taxon>Fabaceae</taxon>
        <taxon>Papilionoideae</taxon>
        <taxon>50 kb inversion clade</taxon>
        <taxon>NPAAA clade</taxon>
        <taxon>Hologalegina</taxon>
        <taxon>IRL clade</taxon>
        <taxon>Trifolieae</taxon>
        <taxon>Trifolium</taxon>
    </lineage>
</organism>
<feature type="non-terminal residue" evidence="1">
    <location>
        <position position="64"/>
    </location>
</feature>
<comment type="caution">
    <text evidence="1">The sequence shown here is derived from an EMBL/GenBank/DDBJ whole genome shotgun (WGS) entry which is preliminary data.</text>
</comment>
<evidence type="ECO:0000313" key="1">
    <source>
        <dbReference type="EMBL" id="MCI37582.1"/>
    </source>
</evidence>
<evidence type="ECO:0000313" key="2">
    <source>
        <dbReference type="Proteomes" id="UP000265520"/>
    </source>
</evidence>
<reference evidence="1 2" key="1">
    <citation type="journal article" date="2018" name="Front. Plant Sci.">
        <title>Red Clover (Trifolium pratense) and Zigzag Clover (T. medium) - A Picture of Genomic Similarities and Differences.</title>
        <authorList>
            <person name="Dluhosova J."/>
            <person name="Istvanek J."/>
            <person name="Nedelnik J."/>
            <person name="Repkova J."/>
        </authorList>
    </citation>
    <scope>NUCLEOTIDE SEQUENCE [LARGE SCALE GENOMIC DNA]</scope>
    <source>
        <strain evidence="2">cv. 10/8</strain>
        <tissue evidence="1">Leaf</tissue>
    </source>
</reference>
<dbReference type="Proteomes" id="UP000265520">
    <property type="component" value="Unassembled WGS sequence"/>
</dbReference>
<name>A0A392RMZ9_9FABA</name>